<reference evidence="1 2" key="1">
    <citation type="submission" date="2014-04" db="EMBL/GenBank/DDBJ databases">
        <authorList>
            <person name="Sibley D."/>
            <person name="Venepally P."/>
            <person name="Karamycheva S."/>
            <person name="Hadjithomas M."/>
            <person name="Khan A."/>
            <person name="Brunk B."/>
            <person name="Roos D."/>
            <person name="Caler E."/>
            <person name="Lorenzi H."/>
        </authorList>
    </citation>
    <scope>NUCLEOTIDE SEQUENCE [LARGE SCALE GENOMIC DNA]</scope>
    <source>
        <strain evidence="1 2">MAS</strain>
    </source>
</reference>
<feature type="non-terminal residue" evidence="1">
    <location>
        <position position="1"/>
    </location>
</feature>
<dbReference type="VEuPathDB" id="ToxoDB:TGMAS_308050B"/>
<name>A0A086PNK6_TOXGO</name>
<proteinExistence type="predicted"/>
<dbReference type="AlphaFoldDB" id="A0A086PNK6"/>
<accession>A0A086PNK6</accession>
<evidence type="ECO:0000313" key="1">
    <source>
        <dbReference type="EMBL" id="KFH01938.1"/>
    </source>
</evidence>
<dbReference type="EMBL" id="AEXC02002845">
    <property type="protein sequence ID" value="KFH01938.1"/>
    <property type="molecule type" value="Genomic_DNA"/>
</dbReference>
<gene>
    <name evidence="1" type="ORF">TGMAS_308050B</name>
</gene>
<sequence>DKFTLDDLETVLRRWNLLPEEK</sequence>
<dbReference type="Proteomes" id="UP000028821">
    <property type="component" value="Unassembled WGS sequence"/>
</dbReference>
<protein>
    <submittedName>
        <fullName evidence="1">Thioredoxin domain-containing protein</fullName>
    </submittedName>
</protein>
<evidence type="ECO:0000313" key="2">
    <source>
        <dbReference type="Proteomes" id="UP000028821"/>
    </source>
</evidence>
<comment type="caution">
    <text evidence="1">The sequence shown here is derived from an EMBL/GenBank/DDBJ whole genome shotgun (WGS) entry which is preliminary data.</text>
</comment>
<organism evidence="1 2">
    <name type="scientific">Toxoplasma gondii MAS</name>
    <dbReference type="NCBI Taxonomy" id="943118"/>
    <lineage>
        <taxon>Eukaryota</taxon>
        <taxon>Sar</taxon>
        <taxon>Alveolata</taxon>
        <taxon>Apicomplexa</taxon>
        <taxon>Conoidasida</taxon>
        <taxon>Coccidia</taxon>
        <taxon>Eucoccidiorida</taxon>
        <taxon>Eimeriorina</taxon>
        <taxon>Sarcocystidae</taxon>
        <taxon>Toxoplasma</taxon>
    </lineage>
</organism>